<keyword evidence="2" id="KW-1185">Reference proteome</keyword>
<proteinExistence type="predicted"/>
<comment type="caution">
    <text evidence="1">The sequence shown here is derived from an EMBL/GenBank/DDBJ whole genome shotgun (WGS) entry which is preliminary data.</text>
</comment>
<protein>
    <submittedName>
        <fullName evidence="1">Uncharacterized protein</fullName>
    </submittedName>
</protein>
<gene>
    <name evidence="1" type="ORF">RRG08_040117</name>
</gene>
<accession>A0AAE0XW80</accession>
<dbReference type="Proteomes" id="UP001283361">
    <property type="component" value="Unassembled WGS sequence"/>
</dbReference>
<name>A0AAE0XW80_9GAST</name>
<dbReference type="AlphaFoldDB" id="A0AAE0XW80"/>
<sequence>MKIVVVLRKAWGMGYCGRDMLCLRFKEPLPIKTSASIVPGRFGTCQKYKLEGENCNSFDKMNGYCSCGPGLYCHTHQVPLSTLQPMPSLPTVATHMLAVSKRRMAPPQDGYQWVSKCEKIIV</sequence>
<evidence type="ECO:0000313" key="2">
    <source>
        <dbReference type="Proteomes" id="UP001283361"/>
    </source>
</evidence>
<reference evidence="1" key="1">
    <citation type="journal article" date="2023" name="G3 (Bethesda)">
        <title>A reference genome for the long-term kleptoplast-retaining sea slug Elysia crispata morphotype clarki.</title>
        <authorList>
            <person name="Eastman K.E."/>
            <person name="Pendleton A.L."/>
            <person name="Shaikh M.A."/>
            <person name="Suttiyut T."/>
            <person name="Ogas R."/>
            <person name="Tomko P."/>
            <person name="Gavelis G."/>
            <person name="Widhalm J.R."/>
            <person name="Wisecaver J.H."/>
        </authorList>
    </citation>
    <scope>NUCLEOTIDE SEQUENCE</scope>
    <source>
        <strain evidence="1">ECLA1</strain>
    </source>
</reference>
<organism evidence="1 2">
    <name type="scientific">Elysia crispata</name>
    <name type="common">lettuce slug</name>
    <dbReference type="NCBI Taxonomy" id="231223"/>
    <lineage>
        <taxon>Eukaryota</taxon>
        <taxon>Metazoa</taxon>
        <taxon>Spiralia</taxon>
        <taxon>Lophotrochozoa</taxon>
        <taxon>Mollusca</taxon>
        <taxon>Gastropoda</taxon>
        <taxon>Heterobranchia</taxon>
        <taxon>Euthyneura</taxon>
        <taxon>Panpulmonata</taxon>
        <taxon>Sacoglossa</taxon>
        <taxon>Placobranchoidea</taxon>
        <taxon>Plakobranchidae</taxon>
        <taxon>Elysia</taxon>
    </lineage>
</organism>
<dbReference type="EMBL" id="JAWDGP010007412">
    <property type="protein sequence ID" value="KAK3719815.1"/>
    <property type="molecule type" value="Genomic_DNA"/>
</dbReference>
<evidence type="ECO:0000313" key="1">
    <source>
        <dbReference type="EMBL" id="KAK3719815.1"/>
    </source>
</evidence>